<keyword evidence="6" id="KW-0067">ATP-binding</keyword>
<keyword evidence="11" id="KW-1185">Reference proteome</keyword>
<sequence length="538" mass="62963">MNLPKLQSAQSWDQLRKDESFWEALRQDILPQHLYHCRWFGGKASVVQQVFFSQKLLLKSGFQHYYLLLIEVFFRESYAHNYFLPLAIAESREKLPAQAVLAEIQLADGSFYLIDAVHDSGFHAALFRKIVNHEMLMEGNNRVFFRAHQELEMEPEGFRSQLLNAEQSNSTLIIQDRYYLKIFRRLFRDKNPDFEMNEFLAQQKLFENYPKLAGLIWWEPGPGVNISLGLMQEKVPNEGDAWPWMLKEVEQYFKNGDLAGLSAIDKWPLVSPLKISKLPAALQQNPGLDFFKRIRTLAQRTAEMHLALAAVKRDRHFAPINYNGDFTVWLKNRLIYQFDARYNLLNKKLESLPENARLLAEKVLEQKDLIINFILGFDEEQLRSLRIRIHGDYHLGQILIQGHDFFILDYEGEPESTIRDRKVKQSPLKDVAGLLRSFHYAIHAVQKNQNLRSLEHQAAGQSLYQAISGVFLHSYFKIAFQQQLDIGYRKEITYLLHYFLLEKAIYELGYELNGRPDWAIIPLEGILDITDEIKRHAY</sequence>
<evidence type="ECO:0000313" key="10">
    <source>
        <dbReference type="EMBL" id="QNR23407.1"/>
    </source>
</evidence>
<name>A0A7H0VCF9_9FLAO</name>
<dbReference type="Proteomes" id="UP000516305">
    <property type="component" value="Chromosome"/>
</dbReference>
<dbReference type="KEGG" id="chyd:H4K34_13610"/>
<keyword evidence="4" id="KW-0808">Transferase</keyword>
<proteinExistence type="inferred from homology"/>
<organism evidence="10 11">
    <name type="scientific">Croceimicrobium hydrocarbonivorans</name>
    <dbReference type="NCBI Taxonomy" id="2761580"/>
    <lineage>
        <taxon>Bacteria</taxon>
        <taxon>Pseudomonadati</taxon>
        <taxon>Bacteroidota</taxon>
        <taxon>Flavobacteriia</taxon>
        <taxon>Flavobacteriales</taxon>
        <taxon>Owenweeksiaceae</taxon>
        <taxon>Croceimicrobium</taxon>
    </lineage>
</organism>
<comment type="similarity">
    <text evidence="1">Belongs to the aminoglycoside phosphotransferase family.</text>
</comment>
<keyword evidence="5" id="KW-0547">Nucleotide-binding</keyword>
<evidence type="ECO:0000256" key="3">
    <source>
        <dbReference type="ARBA" id="ARBA00013882"/>
    </source>
</evidence>
<dbReference type="Gene3D" id="3.90.1200.10">
    <property type="match status" value="1"/>
</dbReference>
<dbReference type="InterPro" id="IPR040999">
    <property type="entry name" value="Mak_N_cap"/>
</dbReference>
<reference evidence="10 11" key="1">
    <citation type="submission" date="2020-08" db="EMBL/GenBank/DDBJ databases">
        <title>Croceimicrobium hydrocarbonivorans gen. nov., sp. nov., a novel marine bacterium isolated from a bacterial consortium that degrades polyethylene terephthalate.</title>
        <authorList>
            <person name="Liu R."/>
        </authorList>
    </citation>
    <scope>NUCLEOTIDE SEQUENCE [LARGE SCALE GENOMIC DNA]</scope>
    <source>
        <strain evidence="10 11">A20-9</strain>
    </source>
</reference>
<evidence type="ECO:0000256" key="4">
    <source>
        <dbReference type="ARBA" id="ARBA00022679"/>
    </source>
</evidence>
<evidence type="ECO:0000256" key="6">
    <source>
        <dbReference type="ARBA" id="ARBA00022840"/>
    </source>
</evidence>
<dbReference type="SUPFAM" id="SSF56112">
    <property type="entry name" value="Protein kinase-like (PK-like)"/>
    <property type="match status" value="1"/>
</dbReference>
<dbReference type="RefSeq" id="WP_210757938.1">
    <property type="nucleotide sequence ID" value="NZ_CP060139.1"/>
</dbReference>
<dbReference type="GO" id="GO:0016740">
    <property type="term" value="F:transferase activity"/>
    <property type="evidence" value="ECO:0007669"/>
    <property type="project" value="UniProtKB-KW"/>
</dbReference>
<protein>
    <recommendedName>
        <fullName evidence="3">Maltokinase</fullName>
        <ecNumber evidence="2">2.7.1.175</ecNumber>
    </recommendedName>
    <alternativeName>
        <fullName evidence="7">Maltose-1-phosphate synthase</fullName>
    </alternativeName>
</protein>
<dbReference type="EC" id="2.7.1.175" evidence="2"/>
<evidence type="ECO:0000256" key="7">
    <source>
        <dbReference type="ARBA" id="ARBA00031251"/>
    </source>
</evidence>
<feature type="domain" description="Maltokinase N-terminal cap" evidence="9">
    <location>
        <begin position="34"/>
        <end position="119"/>
    </location>
</feature>
<evidence type="ECO:0000313" key="11">
    <source>
        <dbReference type="Proteomes" id="UP000516305"/>
    </source>
</evidence>
<evidence type="ECO:0000256" key="8">
    <source>
        <dbReference type="ARBA" id="ARBA00049067"/>
    </source>
</evidence>
<dbReference type="Pfam" id="PF18085">
    <property type="entry name" value="Mak_N_cap"/>
    <property type="match status" value="1"/>
</dbReference>
<evidence type="ECO:0000256" key="5">
    <source>
        <dbReference type="ARBA" id="ARBA00022741"/>
    </source>
</evidence>
<gene>
    <name evidence="10" type="ORF">H4K34_13610</name>
</gene>
<dbReference type="AlphaFoldDB" id="A0A7H0VCF9"/>
<comment type="catalytic activity">
    <reaction evidence="8">
        <text>D-maltose + ATP = alpha-maltose 1-phosphate + ADP + H(+)</text>
        <dbReference type="Rhea" id="RHEA:31915"/>
        <dbReference type="ChEBI" id="CHEBI:15378"/>
        <dbReference type="ChEBI" id="CHEBI:17306"/>
        <dbReference type="ChEBI" id="CHEBI:30616"/>
        <dbReference type="ChEBI" id="CHEBI:63576"/>
        <dbReference type="ChEBI" id="CHEBI:456216"/>
        <dbReference type="EC" id="2.7.1.175"/>
    </reaction>
</comment>
<evidence type="ECO:0000256" key="1">
    <source>
        <dbReference type="ARBA" id="ARBA00006219"/>
    </source>
</evidence>
<dbReference type="InterPro" id="IPR011009">
    <property type="entry name" value="Kinase-like_dom_sf"/>
</dbReference>
<accession>A0A7H0VCF9</accession>
<evidence type="ECO:0000256" key="2">
    <source>
        <dbReference type="ARBA" id="ARBA00011962"/>
    </source>
</evidence>
<evidence type="ECO:0000259" key="9">
    <source>
        <dbReference type="Pfam" id="PF18085"/>
    </source>
</evidence>
<dbReference type="GO" id="GO:0005524">
    <property type="term" value="F:ATP binding"/>
    <property type="evidence" value="ECO:0007669"/>
    <property type="project" value="UniProtKB-KW"/>
</dbReference>
<dbReference type="EMBL" id="CP060139">
    <property type="protein sequence ID" value="QNR23407.1"/>
    <property type="molecule type" value="Genomic_DNA"/>
</dbReference>